<dbReference type="Proteomes" id="UP000834106">
    <property type="component" value="Chromosome 13"/>
</dbReference>
<evidence type="ECO:0000256" key="1">
    <source>
        <dbReference type="SAM" id="Phobius"/>
    </source>
</evidence>
<keyword evidence="1" id="KW-0812">Transmembrane</keyword>
<organism evidence="2 3">
    <name type="scientific">Fraxinus pennsylvanica</name>
    <dbReference type="NCBI Taxonomy" id="56036"/>
    <lineage>
        <taxon>Eukaryota</taxon>
        <taxon>Viridiplantae</taxon>
        <taxon>Streptophyta</taxon>
        <taxon>Embryophyta</taxon>
        <taxon>Tracheophyta</taxon>
        <taxon>Spermatophyta</taxon>
        <taxon>Magnoliopsida</taxon>
        <taxon>eudicotyledons</taxon>
        <taxon>Gunneridae</taxon>
        <taxon>Pentapetalae</taxon>
        <taxon>asterids</taxon>
        <taxon>lamiids</taxon>
        <taxon>Lamiales</taxon>
        <taxon>Oleaceae</taxon>
        <taxon>Oleeae</taxon>
        <taxon>Fraxinus</taxon>
    </lineage>
</organism>
<reference evidence="2" key="1">
    <citation type="submission" date="2023-05" db="EMBL/GenBank/DDBJ databases">
        <authorList>
            <person name="Huff M."/>
        </authorList>
    </citation>
    <scope>NUCLEOTIDE SEQUENCE</scope>
</reference>
<dbReference type="EMBL" id="OU503048">
    <property type="protein sequence ID" value="CAI9774645.1"/>
    <property type="molecule type" value="Genomic_DNA"/>
</dbReference>
<dbReference type="Pfam" id="PF03140">
    <property type="entry name" value="DUF247"/>
    <property type="match status" value="1"/>
</dbReference>
<protein>
    <submittedName>
        <fullName evidence="2">Uncharacterized protein</fullName>
    </submittedName>
</protein>
<dbReference type="PANTHER" id="PTHR31170">
    <property type="entry name" value="BNAC04G53230D PROTEIN"/>
    <property type="match status" value="1"/>
</dbReference>
<keyword evidence="1" id="KW-0472">Membrane</keyword>
<proteinExistence type="predicted"/>
<keyword evidence="3" id="KW-1185">Reference proteome</keyword>
<accession>A0AAD1ZWR7</accession>
<dbReference type="PANTHER" id="PTHR31170:SF25">
    <property type="entry name" value="BNAA09G04570D PROTEIN"/>
    <property type="match status" value="1"/>
</dbReference>
<name>A0AAD1ZWR7_9LAMI</name>
<dbReference type="InterPro" id="IPR004158">
    <property type="entry name" value="DUF247_pln"/>
</dbReference>
<keyword evidence="1" id="KW-1133">Transmembrane helix</keyword>
<dbReference type="AlphaFoldDB" id="A0AAD1ZWR7"/>
<evidence type="ECO:0000313" key="2">
    <source>
        <dbReference type="EMBL" id="CAI9774645.1"/>
    </source>
</evidence>
<evidence type="ECO:0000313" key="3">
    <source>
        <dbReference type="Proteomes" id="UP000834106"/>
    </source>
</evidence>
<sequence length="425" mass="49563">MSERRADSVTDKINKMINNFSSTPSKPSMFRVVDNLRRINPEAYDPQIIAIGPFHRSKPNLQNMEQHKVRYLKQFLERRTDSTQPSVERYVTSIRQVRDEAKNCYAADIQLDEGEFVEMLILDGCFIIEFLYMSIHRDSWNEDDHPIFQYDHIESQLLNDLTVFENQIPFFIIERLFNEIEINDLDNINSLISPLLRNSIFPLQALPVVPNNAHHLLGIVHYNLSSSFEMDSGNSGEILNINSAVELKEAGISFKKSEDNSFFDIKFENKAMIIQEWEISDSTESLFRNLIAYEYYIERRPQKNVTDYVFFMHCLVRSPEDAKLLRQYGIINHILGSDEMVYNVINKLGKYVMTSSQFSYSNIVKRVNEHCGHKRNRWLAILRRNYFNTPWALISVIAAIALLVLTIIQAAFAILSYRPDHKNES</sequence>
<gene>
    <name evidence="2" type="ORF">FPE_LOCUS22075</name>
</gene>
<feature type="transmembrane region" description="Helical" evidence="1">
    <location>
        <begin position="391"/>
        <end position="415"/>
    </location>
</feature>